<name>A0ABW3R741_9FLAO</name>
<reference evidence="9" key="1">
    <citation type="journal article" date="2019" name="Int. J. Syst. Evol. Microbiol.">
        <title>The Global Catalogue of Microorganisms (GCM) 10K type strain sequencing project: providing services to taxonomists for standard genome sequencing and annotation.</title>
        <authorList>
            <consortium name="The Broad Institute Genomics Platform"/>
            <consortium name="The Broad Institute Genome Sequencing Center for Infectious Disease"/>
            <person name="Wu L."/>
            <person name="Ma J."/>
        </authorList>
    </citation>
    <scope>NUCLEOTIDE SEQUENCE [LARGE SCALE GENOMIC DNA]</scope>
    <source>
        <strain evidence="9">CCUG 63246</strain>
    </source>
</reference>
<dbReference type="InterPro" id="IPR000917">
    <property type="entry name" value="Sulfatase_N"/>
</dbReference>
<accession>A0ABW3R741</accession>
<dbReference type="PANTHER" id="PTHR45953:SF1">
    <property type="entry name" value="IDURONATE 2-SULFATASE"/>
    <property type="match status" value="1"/>
</dbReference>
<sequence>MKNRKSILIICFVSFILFLVSCENPQPKKQPNILLICIDDLRPELKSFGADYIISPNIDKLAAQGVSFQRHYVNAPSCGPSRFTLLTGLYGPPNNNALFLRAKQIAEGKTTNPSMPEWFKKHGYTTVSVGKVSHHPGGRGGVNWNDSSIIEMPNAWDKHFMPVAKWQHPRGAMHGLADGEIREKPSEMDVFQSAEGDDNSYPDGAIANATLKELKTLALDNKKPFFLAVGFIKPHLPFGAPKNYYDKYENVDFPKIKHPEKPEGRTTWHDSNEFKQYYRWGKDPNDDADFANEIRRHYAACITYADAQVGKVLDALKQSGADKNTIVVLWGDHGWHLGEQAIWGKHSLFDESLHAPLIIHDPRVKQAGFKTNAMVETLDVFPTLCDLAAIETPGFTQGVSLKNIINKQDAIGHYALAYKVGATTLRTDTLRLVLHHDGFVELYDYRIAENETKNVAEAYPELVDKLKMELKAKLE</sequence>
<keyword evidence="6" id="KW-0106">Calcium</keyword>
<evidence type="ECO:0000259" key="7">
    <source>
        <dbReference type="Pfam" id="PF00884"/>
    </source>
</evidence>
<dbReference type="Pfam" id="PF00884">
    <property type="entry name" value="Sulfatase"/>
    <property type="match status" value="1"/>
</dbReference>
<feature type="domain" description="Sulfatase N-terminal" evidence="7">
    <location>
        <begin position="31"/>
        <end position="388"/>
    </location>
</feature>
<dbReference type="PROSITE" id="PS00523">
    <property type="entry name" value="SULFATASE_1"/>
    <property type="match status" value="1"/>
</dbReference>
<protein>
    <submittedName>
        <fullName evidence="8">Sulfatase</fullName>
    </submittedName>
</protein>
<evidence type="ECO:0000256" key="2">
    <source>
        <dbReference type="ARBA" id="ARBA00008779"/>
    </source>
</evidence>
<dbReference type="Proteomes" id="UP001597163">
    <property type="component" value="Unassembled WGS sequence"/>
</dbReference>
<keyword evidence="3" id="KW-0479">Metal-binding</keyword>
<evidence type="ECO:0000256" key="5">
    <source>
        <dbReference type="ARBA" id="ARBA00022801"/>
    </source>
</evidence>
<comment type="caution">
    <text evidence="8">The sequence shown here is derived from an EMBL/GenBank/DDBJ whole genome shotgun (WGS) entry which is preliminary data.</text>
</comment>
<dbReference type="EMBL" id="JBHTLJ010000001">
    <property type="protein sequence ID" value="MFD1160890.1"/>
    <property type="molecule type" value="Genomic_DNA"/>
</dbReference>
<dbReference type="CDD" id="cd16030">
    <property type="entry name" value="iduronate-2-sulfatase"/>
    <property type="match status" value="1"/>
</dbReference>
<evidence type="ECO:0000256" key="6">
    <source>
        <dbReference type="ARBA" id="ARBA00022837"/>
    </source>
</evidence>
<organism evidence="8 9">
    <name type="scientific">Hwangdonia seohaensis</name>
    <dbReference type="NCBI Taxonomy" id="1240727"/>
    <lineage>
        <taxon>Bacteria</taxon>
        <taxon>Pseudomonadati</taxon>
        <taxon>Bacteroidota</taxon>
        <taxon>Flavobacteriia</taxon>
        <taxon>Flavobacteriales</taxon>
        <taxon>Flavobacteriaceae</taxon>
        <taxon>Hwangdonia</taxon>
    </lineage>
</organism>
<comment type="similarity">
    <text evidence="2">Belongs to the sulfatase family.</text>
</comment>
<gene>
    <name evidence="8" type="ORF">ACFQ2E_00585</name>
</gene>
<dbReference type="Gene3D" id="3.40.720.10">
    <property type="entry name" value="Alkaline Phosphatase, subunit A"/>
    <property type="match status" value="1"/>
</dbReference>
<dbReference type="PANTHER" id="PTHR45953">
    <property type="entry name" value="IDURONATE 2-SULFATASE"/>
    <property type="match status" value="1"/>
</dbReference>
<proteinExistence type="inferred from homology"/>
<comment type="cofactor">
    <cofactor evidence="1">
        <name>Ca(2+)</name>
        <dbReference type="ChEBI" id="CHEBI:29108"/>
    </cofactor>
</comment>
<dbReference type="SUPFAM" id="SSF53649">
    <property type="entry name" value="Alkaline phosphatase-like"/>
    <property type="match status" value="1"/>
</dbReference>
<evidence type="ECO:0000313" key="8">
    <source>
        <dbReference type="EMBL" id="MFD1160890.1"/>
    </source>
</evidence>
<evidence type="ECO:0000256" key="3">
    <source>
        <dbReference type="ARBA" id="ARBA00022723"/>
    </source>
</evidence>
<dbReference type="RefSeq" id="WP_311935070.1">
    <property type="nucleotide sequence ID" value="NZ_JAVSCK010000001.1"/>
</dbReference>
<dbReference type="InterPro" id="IPR017850">
    <property type="entry name" value="Alkaline_phosphatase_core_sf"/>
</dbReference>
<keyword evidence="5" id="KW-0378">Hydrolase</keyword>
<evidence type="ECO:0000313" key="9">
    <source>
        <dbReference type="Proteomes" id="UP001597163"/>
    </source>
</evidence>
<evidence type="ECO:0000256" key="4">
    <source>
        <dbReference type="ARBA" id="ARBA00022729"/>
    </source>
</evidence>
<dbReference type="PROSITE" id="PS51257">
    <property type="entry name" value="PROKAR_LIPOPROTEIN"/>
    <property type="match status" value="1"/>
</dbReference>
<dbReference type="InterPro" id="IPR024607">
    <property type="entry name" value="Sulfatase_CS"/>
</dbReference>
<keyword evidence="4" id="KW-0732">Signal</keyword>
<evidence type="ECO:0000256" key="1">
    <source>
        <dbReference type="ARBA" id="ARBA00001913"/>
    </source>
</evidence>
<keyword evidence="9" id="KW-1185">Reference proteome</keyword>
<dbReference type="InterPro" id="IPR035874">
    <property type="entry name" value="IDS"/>
</dbReference>